<proteinExistence type="predicted"/>
<keyword evidence="1" id="KW-1133">Transmembrane helix</keyword>
<keyword evidence="3" id="KW-1185">Reference proteome</keyword>
<protein>
    <recommendedName>
        <fullName evidence="4">DUF2637 domain-containing protein</fullName>
    </recommendedName>
</protein>
<evidence type="ECO:0000313" key="2">
    <source>
        <dbReference type="EMBL" id="GHF04887.1"/>
    </source>
</evidence>
<evidence type="ECO:0008006" key="4">
    <source>
        <dbReference type="Google" id="ProtNLM"/>
    </source>
</evidence>
<feature type="transmembrane region" description="Helical" evidence="1">
    <location>
        <begin position="17"/>
        <end position="37"/>
    </location>
</feature>
<name>A0ABQ3J6L1_9PSEU</name>
<dbReference type="RefSeq" id="WP_229874642.1">
    <property type="nucleotide sequence ID" value="NZ_BNAU01000005.1"/>
</dbReference>
<organism evidence="2 3">
    <name type="scientific">Amycolatopsis deserti</name>
    <dbReference type="NCBI Taxonomy" id="185696"/>
    <lineage>
        <taxon>Bacteria</taxon>
        <taxon>Bacillati</taxon>
        <taxon>Actinomycetota</taxon>
        <taxon>Actinomycetes</taxon>
        <taxon>Pseudonocardiales</taxon>
        <taxon>Pseudonocardiaceae</taxon>
        <taxon>Amycolatopsis</taxon>
    </lineage>
</organism>
<keyword evidence="1" id="KW-0472">Membrane</keyword>
<feature type="transmembrane region" description="Helical" evidence="1">
    <location>
        <begin position="81"/>
        <end position="101"/>
    </location>
</feature>
<accession>A0ABQ3J6L1</accession>
<feature type="transmembrane region" description="Helical" evidence="1">
    <location>
        <begin position="49"/>
        <end position="69"/>
    </location>
</feature>
<gene>
    <name evidence="2" type="ORF">GCM10017786_42940</name>
</gene>
<reference evidence="3" key="1">
    <citation type="journal article" date="2019" name="Int. J. Syst. Evol. Microbiol.">
        <title>The Global Catalogue of Microorganisms (GCM) 10K type strain sequencing project: providing services to taxonomists for standard genome sequencing and annotation.</title>
        <authorList>
            <consortium name="The Broad Institute Genomics Platform"/>
            <consortium name="The Broad Institute Genome Sequencing Center for Infectious Disease"/>
            <person name="Wu L."/>
            <person name="Ma J."/>
        </authorList>
    </citation>
    <scope>NUCLEOTIDE SEQUENCE [LARGE SCALE GENOMIC DNA]</scope>
    <source>
        <strain evidence="3">CGMCC 4.7677</strain>
    </source>
</reference>
<evidence type="ECO:0000313" key="3">
    <source>
        <dbReference type="Proteomes" id="UP000605897"/>
    </source>
</evidence>
<dbReference type="Proteomes" id="UP000605897">
    <property type="component" value="Unassembled WGS sequence"/>
</dbReference>
<dbReference type="EMBL" id="BNAU01000005">
    <property type="protein sequence ID" value="GHF04887.1"/>
    <property type="molecule type" value="Genomic_DNA"/>
</dbReference>
<sequence>MEDDAETEILRGCRHTFLYAVAGFAWFFAAHQAVWWYARACHNPGVSPLILVALPADLVVMTLAVLGVHRLHRRLWPHLRWWTPAVLLAAALLVTWLYWVINIPLFVDPYSPKMSCWFEHPDGWPSWIPVPTH</sequence>
<keyword evidence="1" id="KW-0812">Transmembrane</keyword>
<comment type="caution">
    <text evidence="2">The sequence shown here is derived from an EMBL/GenBank/DDBJ whole genome shotgun (WGS) entry which is preliminary data.</text>
</comment>
<evidence type="ECO:0000256" key="1">
    <source>
        <dbReference type="SAM" id="Phobius"/>
    </source>
</evidence>